<dbReference type="InterPro" id="IPR000719">
    <property type="entry name" value="Prot_kinase_dom"/>
</dbReference>
<comment type="subcellular location">
    <subcellularLocation>
        <location evidence="1">Cytoplasm</location>
        <location evidence="1">Cytoskeleton</location>
        <location evidence="1">Microtubule organizing center</location>
        <location evidence="1">Centrosome</location>
    </subcellularLocation>
    <subcellularLocation>
        <location evidence="2">Cytoplasm</location>
        <location evidence="2">Cytoskeleton</location>
        <location evidence="2">Spindle pole</location>
    </subcellularLocation>
</comment>
<dbReference type="SUPFAM" id="SSF50969">
    <property type="entry name" value="YVTN repeat-like/Quinoprotein amine dehydrogenase"/>
    <property type="match status" value="1"/>
</dbReference>
<dbReference type="SUPFAM" id="SSF56112">
    <property type="entry name" value="Protein kinase-like (PK-like)"/>
    <property type="match status" value="1"/>
</dbReference>
<keyword evidence="8 11" id="KW-0067">ATP-binding</keyword>
<feature type="binding site" evidence="11">
    <location>
        <position position="118"/>
    </location>
    <ligand>
        <name>ATP</name>
        <dbReference type="ChEBI" id="CHEBI:30616"/>
    </ligand>
</feature>
<keyword evidence="7 14" id="KW-0418">Kinase</keyword>
<protein>
    <submittedName>
        <fullName evidence="14">Serine/threonine-protein kinase PrkC</fullName>
        <ecNumber evidence="14">2.7.11.1</ecNumber>
    </submittedName>
</protein>
<dbReference type="RefSeq" id="WP_145386174.1">
    <property type="nucleotide sequence ID" value="NZ_CP037423.1"/>
</dbReference>
<name>A0A518HP08_9BACT</name>
<dbReference type="InterPro" id="IPR015943">
    <property type="entry name" value="WD40/YVTN_repeat-like_dom_sf"/>
</dbReference>
<keyword evidence="5 14" id="KW-0808">Transferase</keyword>
<evidence type="ECO:0000256" key="3">
    <source>
        <dbReference type="ARBA" id="ARBA00010886"/>
    </source>
</evidence>
<dbReference type="InterPro" id="IPR013320">
    <property type="entry name" value="ConA-like_dom_sf"/>
</dbReference>
<dbReference type="PROSITE" id="PS50294">
    <property type="entry name" value="WD_REPEATS_REGION"/>
    <property type="match status" value="1"/>
</dbReference>
<evidence type="ECO:0000256" key="11">
    <source>
        <dbReference type="PROSITE-ProRule" id="PRU10141"/>
    </source>
</evidence>
<evidence type="ECO:0000256" key="12">
    <source>
        <dbReference type="SAM" id="MobiDB-lite"/>
    </source>
</evidence>
<feature type="repeat" description="WD" evidence="10">
    <location>
        <begin position="1136"/>
        <end position="1177"/>
    </location>
</feature>
<keyword evidence="9" id="KW-0206">Cytoskeleton</keyword>
<dbReference type="SMART" id="SM00320">
    <property type="entry name" value="WD40"/>
    <property type="match status" value="7"/>
</dbReference>
<feature type="repeat" description="WD" evidence="10">
    <location>
        <begin position="855"/>
        <end position="889"/>
    </location>
</feature>
<dbReference type="InterPro" id="IPR001680">
    <property type="entry name" value="WD40_rpt"/>
</dbReference>
<dbReference type="PANTHER" id="PTHR43289">
    <property type="entry name" value="MITOGEN-ACTIVATED PROTEIN KINASE KINASE KINASE 20-RELATED"/>
    <property type="match status" value="1"/>
</dbReference>
<dbReference type="KEGG" id="snep:Enr13x_24230"/>
<sequence length="1500" mass="165396">MNESLPSPDLDEIVEEFTRRCRIGERPTVQEYAEQYPEHAEEILDLFPTLLAMEQAAPESDDSPPDHTLDADASTAALAPSHPQQLGDYRIVREIGRGGMGVVYEAEQESLGRHVALKILPQRLMADSKQRRRFKREARAAARLHHTNIVPVFGVGEADGISYYAMQFISGMPLNDVLSAVQRQAEVAGRVEGEDVEPSGWGNEEVTAANLAHSLFNGQFQTPEISDVDSGSSELLDQTIDSGSQKPASRNTSSQRKQEDPASGTSSIHRSGSGILSAAESGISQLASKQTYWQSVARIGQQAAEALGYAHSQGVIHRDIKPGNLLLDLAGTVWITDFGLAKAEEEDDLTKTGDVLGTLRYMPPEALKGVADARSDIFSLGLTLYELVAQRPAYEENDRRGLLQRISHADVTRLQSIDRHIPRDLETIIHKSVAADSKDRYQDAEEMAADLERYLSDEPIHARRMSLPERFNRWGRRNPVIAGLGAACTALLLAISVVSTFAYIRTTDALDLARQREVTSRVARDQAEVARDQAEAARDDARQSQAVAETATAQAVRAKQDSEQAREQSEATTYRRNVSLALSQWREGHSGTGIQLLDECPEEKRGLEWRLTRNLFAQYDWKVTVGAYDMTVMADGNHVALAVDGGISIRSLQDGEQIRHIKLPRARRVCGHPLQNDLVVSDKTSKLHVVAPDGKIVREQASVFTRSADLFSRWMADVVFSPDGKQLAVVGNGQTNVQVFSWPDLDSSWTANGDLSGTSPNSPQVLCAAFTPDSENLVTCSSSGDIIRWDTKDRQEEAVEPKQRKIARTGGSHAIDISTDGKQLLLGQINASVRRVSFNSKSVVHIGKHRGTDGIYAAKFLNGGQLAVSGGTDNVLKIWNHQTRELEHSLIGHHSRLRAIDELHDGSLISMCDETLIRWPRPVPRSRFSEERVTYHPTESLIAVHENGEIKIQELGSRRSTFHVPFAVNHPVQVIRFSPDGRQLLAAGTEGGSVWDWSIGERVTGFGAPVLFVDGMAQPGPFFTADSDHLIFIRKDGELVVLETDTGNAIKLPEKLRRPMRRCIATAPRSRLAAAVFDGQITVFDPLMGTIIQSIPTQFAPNGAAGFSPDEKHLLVGYRRRIDIFDLESGERVKRLDRHWGSMSALAFSHDGTRLVTGGTDCEVNLWEWPSAEHLLRLESEHRVSKLEFDCRDHWLSASGWSGSLNRVWDARPAEEIVDALRRNAIQAVDEGPITNSPGDVRDNRITRREAEAQINSPPLANARSGANAAKPGNGNYALEFDAQSSCVDISSATIHKSQPVTIEATLSLSSLPQNATMSWPVHAGLLWLTVKSHGKWAAEGMISEDRDIVVHAARTSTETVKLAAVYDQKTLSLFVNGVRVKNQVSATHGKRKQYKKNTTEESDKLLAESVQLLAPGRDACIGKSHFYGIIDEVRISNIARYTENYTPVDRFENDEHTRALYHFDEGTGNVLFDSSGNHHHGTIRGARWVNADGSAIETH</sequence>
<evidence type="ECO:0000313" key="15">
    <source>
        <dbReference type="Proteomes" id="UP000319004"/>
    </source>
</evidence>
<proteinExistence type="inferred from homology"/>
<dbReference type="SUPFAM" id="SSF82171">
    <property type="entry name" value="DPP6 N-terminal domain-like"/>
    <property type="match status" value="1"/>
</dbReference>
<feature type="region of interest" description="Disordered" evidence="12">
    <location>
        <begin position="222"/>
        <end position="271"/>
    </location>
</feature>
<dbReference type="PROSITE" id="PS50011">
    <property type="entry name" value="PROTEIN_KINASE_DOM"/>
    <property type="match status" value="1"/>
</dbReference>
<evidence type="ECO:0000256" key="8">
    <source>
        <dbReference type="ARBA" id="ARBA00022840"/>
    </source>
</evidence>
<dbReference type="EMBL" id="CP037423">
    <property type="protein sequence ID" value="QDV42575.1"/>
    <property type="molecule type" value="Genomic_DNA"/>
</dbReference>
<dbReference type="Pfam" id="PF13385">
    <property type="entry name" value="Laminin_G_3"/>
    <property type="match status" value="1"/>
</dbReference>
<feature type="compositionally biased region" description="Polar residues" evidence="12">
    <location>
        <begin position="222"/>
        <end position="255"/>
    </location>
</feature>
<evidence type="ECO:0000256" key="6">
    <source>
        <dbReference type="ARBA" id="ARBA00022741"/>
    </source>
</evidence>
<dbReference type="InterPro" id="IPR017441">
    <property type="entry name" value="Protein_kinase_ATP_BS"/>
</dbReference>
<dbReference type="InterPro" id="IPR011009">
    <property type="entry name" value="Kinase-like_dom_sf"/>
</dbReference>
<keyword evidence="4" id="KW-0723">Serine/threonine-protein kinase</keyword>
<dbReference type="Gene3D" id="2.130.10.10">
    <property type="entry name" value="YVTN repeat-like/Quinoprotein amine dehydrogenase"/>
    <property type="match status" value="4"/>
</dbReference>
<dbReference type="PROSITE" id="PS00107">
    <property type="entry name" value="PROTEIN_KINASE_ATP"/>
    <property type="match status" value="1"/>
</dbReference>
<evidence type="ECO:0000313" key="14">
    <source>
        <dbReference type="EMBL" id="QDV42575.1"/>
    </source>
</evidence>
<feature type="compositionally biased region" description="Basic and acidic residues" evidence="12">
    <location>
        <begin position="529"/>
        <end position="542"/>
    </location>
</feature>
<evidence type="ECO:0000256" key="1">
    <source>
        <dbReference type="ARBA" id="ARBA00004300"/>
    </source>
</evidence>
<dbReference type="InterPro" id="IPR011044">
    <property type="entry name" value="Quino_amine_DH_bsu"/>
</dbReference>
<dbReference type="GO" id="GO:0000922">
    <property type="term" value="C:spindle pole"/>
    <property type="evidence" value="ECO:0007669"/>
    <property type="project" value="UniProtKB-SubCell"/>
</dbReference>
<comment type="similarity">
    <text evidence="3">Belongs to the protein kinase superfamily. NEK Ser/Thr protein kinase family. NIMA subfamily.</text>
</comment>
<dbReference type="PROSITE" id="PS00108">
    <property type="entry name" value="PROTEIN_KINASE_ST"/>
    <property type="match status" value="1"/>
</dbReference>
<dbReference type="Gene3D" id="2.60.120.200">
    <property type="match status" value="1"/>
</dbReference>
<evidence type="ECO:0000256" key="10">
    <source>
        <dbReference type="PROSITE-ProRule" id="PRU00221"/>
    </source>
</evidence>
<dbReference type="InterPro" id="IPR001245">
    <property type="entry name" value="Ser-Thr/Tyr_kinase_cat_dom"/>
</dbReference>
<organism evidence="14 15">
    <name type="scientific">Stieleria neptunia</name>
    <dbReference type="NCBI Taxonomy" id="2527979"/>
    <lineage>
        <taxon>Bacteria</taxon>
        <taxon>Pseudomonadati</taxon>
        <taxon>Planctomycetota</taxon>
        <taxon>Planctomycetia</taxon>
        <taxon>Pirellulales</taxon>
        <taxon>Pirellulaceae</taxon>
        <taxon>Stieleria</taxon>
    </lineage>
</organism>
<evidence type="ECO:0000256" key="7">
    <source>
        <dbReference type="ARBA" id="ARBA00022777"/>
    </source>
</evidence>
<dbReference type="PROSITE" id="PS50082">
    <property type="entry name" value="WD_REPEATS_2"/>
    <property type="match status" value="3"/>
</dbReference>
<feature type="domain" description="Protein kinase" evidence="13">
    <location>
        <begin position="89"/>
        <end position="455"/>
    </location>
</feature>
<dbReference type="GO" id="GO:0005524">
    <property type="term" value="F:ATP binding"/>
    <property type="evidence" value="ECO:0007669"/>
    <property type="project" value="UniProtKB-UniRule"/>
</dbReference>
<feature type="region of interest" description="Disordered" evidence="12">
    <location>
        <begin position="529"/>
        <end position="572"/>
    </location>
</feature>
<dbReference type="Gene3D" id="1.10.510.10">
    <property type="entry name" value="Transferase(Phosphotransferase) domain 1"/>
    <property type="match status" value="1"/>
</dbReference>
<dbReference type="PANTHER" id="PTHR43289:SF34">
    <property type="entry name" value="SERINE_THREONINE-PROTEIN KINASE YBDM-RELATED"/>
    <property type="match status" value="1"/>
</dbReference>
<dbReference type="SUPFAM" id="SSF49899">
    <property type="entry name" value="Concanavalin A-like lectins/glucanases"/>
    <property type="match status" value="1"/>
</dbReference>
<dbReference type="Proteomes" id="UP000319004">
    <property type="component" value="Chromosome"/>
</dbReference>
<evidence type="ECO:0000256" key="4">
    <source>
        <dbReference type="ARBA" id="ARBA00022527"/>
    </source>
</evidence>
<keyword evidence="10" id="KW-0853">WD repeat</keyword>
<dbReference type="Gene3D" id="3.30.200.20">
    <property type="entry name" value="Phosphorylase Kinase, domain 1"/>
    <property type="match status" value="1"/>
</dbReference>
<evidence type="ECO:0000259" key="13">
    <source>
        <dbReference type="PROSITE" id="PS50011"/>
    </source>
</evidence>
<evidence type="ECO:0000256" key="2">
    <source>
        <dbReference type="ARBA" id="ARBA00004647"/>
    </source>
</evidence>
<keyword evidence="6 11" id="KW-0547">Nucleotide-binding</keyword>
<evidence type="ECO:0000256" key="9">
    <source>
        <dbReference type="ARBA" id="ARBA00023212"/>
    </source>
</evidence>
<dbReference type="Pfam" id="PF00400">
    <property type="entry name" value="WD40"/>
    <property type="match status" value="3"/>
</dbReference>
<dbReference type="CDD" id="cd14014">
    <property type="entry name" value="STKc_PknB_like"/>
    <property type="match status" value="1"/>
</dbReference>
<dbReference type="InterPro" id="IPR008271">
    <property type="entry name" value="Ser/Thr_kinase_AS"/>
</dbReference>
<feature type="repeat" description="WD" evidence="10">
    <location>
        <begin position="758"/>
        <end position="799"/>
    </location>
</feature>
<dbReference type="SUPFAM" id="SSF63829">
    <property type="entry name" value="Calcium-dependent phosphotriesterase"/>
    <property type="match status" value="1"/>
</dbReference>
<keyword evidence="9" id="KW-0963">Cytoplasm</keyword>
<dbReference type="GO" id="GO:0004674">
    <property type="term" value="F:protein serine/threonine kinase activity"/>
    <property type="evidence" value="ECO:0007669"/>
    <property type="project" value="UniProtKB-KW"/>
</dbReference>
<dbReference type="SMART" id="SM00220">
    <property type="entry name" value="S_TKc"/>
    <property type="match status" value="1"/>
</dbReference>
<reference evidence="14 15" key="1">
    <citation type="submission" date="2019-03" db="EMBL/GenBank/DDBJ databases">
        <title>Deep-cultivation of Planctomycetes and their phenomic and genomic characterization uncovers novel biology.</title>
        <authorList>
            <person name="Wiegand S."/>
            <person name="Jogler M."/>
            <person name="Boedeker C."/>
            <person name="Pinto D."/>
            <person name="Vollmers J."/>
            <person name="Rivas-Marin E."/>
            <person name="Kohn T."/>
            <person name="Peeters S.H."/>
            <person name="Heuer A."/>
            <person name="Rast P."/>
            <person name="Oberbeckmann S."/>
            <person name="Bunk B."/>
            <person name="Jeske O."/>
            <person name="Meyerdierks A."/>
            <person name="Storesund J.E."/>
            <person name="Kallscheuer N."/>
            <person name="Luecker S."/>
            <person name="Lage O.M."/>
            <person name="Pohl T."/>
            <person name="Merkel B.J."/>
            <person name="Hornburger P."/>
            <person name="Mueller R.-W."/>
            <person name="Bruemmer F."/>
            <person name="Labrenz M."/>
            <person name="Spormann A.M."/>
            <person name="Op den Camp H."/>
            <person name="Overmann J."/>
            <person name="Amann R."/>
            <person name="Jetten M.S.M."/>
            <person name="Mascher T."/>
            <person name="Medema M.H."/>
            <person name="Devos D.P."/>
            <person name="Kaster A.-K."/>
            <person name="Ovreas L."/>
            <person name="Rohde M."/>
            <person name="Galperin M.Y."/>
            <person name="Jogler C."/>
        </authorList>
    </citation>
    <scope>NUCLEOTIDE SEQUENCE [LARGE SCALE GENOMIC DNA]</scope>
    <source>
        <strain evidence="14 15">Enr13</strain>
    </source>
</reference>
<dbReference type="GO" id="GO:0005813">
    <property type="term" value="C:centrosome"/>
    <property type="evidence" value="ECO:0007669"/>
    <property type="project" value="UniProtKB-SubCell"/>
</dbReference>
<gene>
    <name evidence="14" type="primary">prkC_9</name>
    <name evidence="14" type="ORF">Enr13x_24230</name>
</gene>
<evidence type="ECO:0000256" key="5">
    <source>
        <dbReference type="ARBA" id="ARBA00022679"/>
    </source>
</evidence>
<accession>A0A518HP08</accession>
<dbReference type="EC" id="2.7.11.1" evidence="14"/>
<feature type="compositionally biased region" description="Basic and acidic residues" evidence="12">
    <location>
        <begin position="558"/>
        <end position="569"/>
    </location>
</feature>
<dbReference type="Pfam" id="PF07714">
    <property type="entry name" value="PK_Tyr_Ser-Thr"/>
    <property type="match status" value="1"/>
</dbReference>
<dbReference type="OrthoDB" id="500858at2"/>
<feature type="compositionally biased region" description="Low complexity" evidence="12">
    <location>
        <begin position="543"/>
        <end position="557"/>
    </location>
</feature>
<keyword evidence="15" id="KW-1185">Reference proteome</keyword>